<dbReference type="Proteomes" id="UP000438429">
    <property type="component" value="Unassembled WGS sequence"/>
</dbReference>
<name>A0A6A4SVD0_SCOMX</name>
<protein>
    <submittedName>
        <fullName evidence="1">Uncharacterized protein</fullName>
    </submittedName>
</protein>
<organism evidence="1 2">
    <name type="scientific">Scophthalmus maximus</name>
    <name type="common">Turbot</name>
    <name type="synonym">Psetta maxima</name>
    <dbReference type="NCBI Taxonomy" id="52904"/>
    <lineage>
        <taxon>Eukaryota</taxon>
        <taxon>Metazoa</taxon>
        <taxon>Chordata</taxon>
        <taxon>Craniata</taxon>
        <taxon>Vertebrata</taxon>
        <taxon>Euteleostomi</taxon>
        <taxon>Actinopterygii</taxon>
        <taxon>Neopterygii</taxon>
        <taxon>Teleostei</taxon>
        <taxon>Neoteleostei</taxon>
        <taxon>Acanthomorphata</taxon>
        <taxon>Carangaria</taxon>
        <taxon>Pleuronectiformes</taxon>
        <taxon>Pleuronectoidei</taxon>
        <taxon>Scophthalmidae</taxon>
        <taxon>Scophthalmus</taxon>
    </lineage>
</organism>
<evidence type="ECO:0000313" key="2">
    <source>
        <dbReference type="Proteomes" id="UP000438429"/>
    </source>
</evidence>
<sequence>MGSGDSGTLASSPVWLAGESFSPEGANVKRHVVSAEATQISTEVASLLLIGNLAVPFLSSYPHTQLNPQCSSAAFLSPRELLPQPCC</sequence>
<reference evidence="1 2" key="1">
    <citation type="submission" date="2019-06" db="EMBL/GenBank/DDBJ databases">
        <title>Draft genomes of female and male turbot (Scophthalmus maximus).</title>
        <authorList>
            <person name="Xu H."/>
            <person name="Xu X.-W."/>
            <person name="Shao C."/>
            <person name="Chen S."/>
        </authorList>
    </citation>
    <scope>NUCLEOTIDE SEQUENCE [LARGE SCALE GENOMIC DNA]</scope>
    <source>
        <strain evidence="1">Ysfricsl-2016a</strain>
        <tissue evidence="1">Blood</tissue>
    </source>
</reference>
<comment type="caution">
    <text evidence="1">The sequence shown here is derived from an EMBL/GenBank/DDBJ whole genome shotgun (WGS) entry which is preliminary data.</text>
</comment>
<gene>
    <name evidence="1" type="ORF">F2P81_011957</name>
</gene>
<dbReference type="AlphaFoldDB" id="A0A6A4SVD0"/>
<evidence type="ECO:0000313" key="1">
    <source>
        <dbReference type="EMBL" id="KAF0036645.1"/>
    </source>
</evidence>
<proteinExistence type="predicted"/>
<dbReference type="EMBL" id="VEVO01000010">
    <property type="protein sequence ID" value="KAF0036645.1"/>
    <property type="molecule type" value="Genomic_DNA"/>
</dbReference>
<accession>A0A6A4SVD0</accession>